<dbReference type="PANTHER" id="PTHR43284">
    <property type="entry name" value="ASPARAGINE SYNTHETASE (GLUTAMINE-HYDROLYZING)"/>
    <property type="match status" value="1"/>
</dbReference>
<dbReference type="Proteomes" id="UP001165488">
    <property type="component" value="Unassembled WGS sequence"/>
</dbReference>
<sequence length="552" mass="64427">MAKIVSIFFKSPRIKTKYDSSLLNLKRWIKNEFSNSHTLKELENTTTFHSIIGYFEELNLDINHGLLGFAEIGEWKKMGIVPDGNYFIFRKESENLELLSDSTGSRTIWYFSNDEFFAFSSSQFSVIKFLGNFEFNEKVVPWMLSSGTLGPNNSWDKRINFLNRNSLLKYNFDNNNIEIKNIEKQYYSDNTKLPSIESCFKCSFDQVTIESNCTGHLLSGGIESRILLHFIAIPNQLRCYTWTFKEFLKQKDSDVNVAIRLTNKCGLEHHILPLENESLNVNEIFDRFLKYGEGRVDHISGYLDGFKIWSDFQNSRVKNIVRGDHNFGVSKSHSPRMARKTQGCELVNDFKNLNNLLLSDQKDIDIIIEDKNEKNLNYSLRLARNFRKQYVNSALTDLKLAFVEIHNPLLNNKVVEYSEKIQSKILLDKKLTRHLINKYFPDIPFARKTSIGDMNVILSESFKGLICSYLNSVHERDWSRLGLNSVEISKILNDLNNNSNVVNPKSKNWLKEYIPKNIKKFFSKYKKEEVPKIRLLFRIFIIVKVYEKLSTE</sequence>
<proteinExistence type="predicted"/>
<dbReference type="Pfam" id="PF00733">
    <property type="entry name" value="Asn_synthase"/>
    <property type="match status" value="1"/>
</dbReference>
<dbReference type="PANTHER" id="PTHR43284:SF1">
    <property type="entry name" value="ASPARAGINE SYNTHETASE"/>
    <property type="match status" value="1"/>
</dbReference>
<evidence type="ECO:0000256" key="3">
    <source>
        <dbReference type="ARBA" id="ARBA00048741"/>
    </source>
</evidence>
<comment type="caution">
    <text evidence="5">The sequence shown here is derived from an EMBL/GenBank/DDBJ whole genome shotgun (WGS) entry which is preliminary data.</text>
</comment>
<protein>
    <recommendedName>
        <fullName evidence="2">asparagine synthase (glutamine-hydrolyzing)</fullName>
        <ecNumber evidence="2">6.3.5.4</ecNumber>
    </recommendedName>
</protein>
<comment type="pathway">
    <text evidence="1">Amino-acid biosynthesis; L-asparagine biosynthesis; L-asparagine from L-aspartate (L-Gln route): step 1/1.</text>
</comment>
<dbReference type="RefSeq" id="WP_241273031.1">
    <property type="nucleotide sequence ID" value="NZ_JAKZGS010000001.1"/>
</dbReference>
<dbReference type="EC" id="6.3.5.4" evidence="2"/>
<reference evidence="5" key="1">
    <citation type="submission" date="2022-03" db="EMBL/GenBank/DDBJ databases">
        <title>De novo assembled genomes of Belliella spp. (Cyclobacteriaceae) strains.</title>
        <authorList>
            <person name="Szabo A."/>
            <person name="Korponai K."/>
            <person name="Felfoldi T."/>
        </authorList>
    </citation>
    <scope>NUCLEOTIDE SEQUENCE</scope>
    <source>
        <strain evidence="5">DSM 107340</strain>
    </source>
</reference>
<dbReference type="SUPFAM" id="SSF52402">
    <property type="entry name" value="Adenine nucleotide alpha hydrolases-like"/>
    <property type="match status" value="1"/>
</dbReference>
<accession>A0ABS9UJA9</accession>
<evidence type="ECO:0000256" key="1">
    <source>
        <dbReference type="ARBA" id="ARBA00005187"/>
    </source>
</evidence>
<evidence type="ECO:0000259" key="4">
    <source>
        <dbReference type="Pfam" id="PF00733"/>
    </source>
</evidence>
<comment type="catalytic activity">
    <reaction evidence="3">
        <text>L-aspartate + L-glutamine + ATP + H2O = L-asparagine + L-glutamate + AMP + diphosphate + H(+)</text>
        <dbReference type="Rhea" id="RHEA:12228"/>
        <dbReference type="ChEBI" id="CHEBI:15377"/>
        <dbReference type="ChEBI" id="CHEBI:15378"/>
        <dbReference type="ChEBI" id="CHEBI:29985"/>
        <dbReference type="ChEBI" id="CHEBI:29991"/>
        <dbReference type="ChEBI" id="CHEBI:30616"/>
        <dbReference type="ChEBI" id="CHEBI:33019"/>
        <dbReference type="ChEBI" id="CHEBI:58048"/>
        <dbReference type="ChEBI" id="CHEBI:58359"/>
        <dbReference type="ChEBI" id="CHEBI:456215"/>
        <dbReference type="EC" id="6.3.5.4"/>
    </reaction>
</comment>
<dbReference type="InterPro" id="IPR051786">
    <property type="entry name" value="ASN_synthetase/amidase"/>
</dbReference>
<feature type="domain" description="Asparagine synthetase" evidence="4">
    <location>
        <begin position="215"/>
        <end position="279"/>
    </location>
</feature>
<evidence type="ECO:0000256" key="2">
    <source>
        <dbReference type="ARBA" id="ARBA00012737"/>
    </source>
</evidence>
<evidence type="ECO:0000313" key="6">
    <source>
        <dbReference type="Proteomes" id="UP001165488"/>
    </source>
</evidence>
<keyword evidence="6" id="KW-1185">Reference proteome</keyword>
<organism evidence="5 6">
    <name type="scientific">Belliella calami</name>
    <dbReference type="NCBI Taxonomy" id="2923436"/>
    <lineage>
        <taxon>Bacteria</taxon>
        <taxon>Pseudomonadati</taxon>
        <taxon>Bacteroidota</taxon>
        <taxon>Cytophagia</taxon>
        <taxon>Cytophagales</taxon>
        <taxon>Cyclobacteriaceae</taxon>
        <taxon>Belliella</taxon>
    </lineage>
</organism>
<dbReference type="InterPro" id="IPR001962">
    <property type="entry name" value="Asn_synthase"/>
</dbReference>
<name>A0ABS9UJA9_9BACT</name>
<gene>
    <name evidence="5" type="ORF">MM236_00860</name>
</gene>
<dbReference type="InterPro" id="IPR014729">
    <property type="entry name" value="Rossmann-like_a/b/a_fold"/>
</dbReference>
<dbReference type="Gene3D" id="3.40.50.620">
    <property type="entry name" value="HUPs"/>
    <property type="match status" value="1"/>
</dbReference>
<evidence type="ECO:0000313" key="5">
    <source>
        <dbReference type="EMBL" id="MCH7396510.1"/>
    </source>
</evidence>
<dbReference type="EMBL" id="JAKZGS010000001">
    <property type="protein sequence ID" value="MCH7396510.1"/>
    <property type="molecule type" value="Genomic_DNA"/>
</dbReference>